<name>Q01W25_SOLUE</name>
<dbReference type="Gene3D" id="1.10.10.10">
    <property type="entry name" value="Winged helix-like DNA-binding domain superfamily/Winged helix DNA-binding domain"/>
    <property type="match status" value="1"/>
</dbReference>
<dbReference type="SUPFAM" id="SSF46785">
    <property type="entry name" value="Winged helix' DNA-binding domain"/>
    <property type="match status" value="1"/>
</dbReference>
<dbReference type="InterPro" id="IPR005149">
    <property type="entry name" value="Tscrpt_reg_PadR_N"/>
</dbReference>
<dbReference type="eggNOG" id="COG1695">
    <property type="taxonomic scope" value="Bacteria"/>
</dbReference>
<dbReference type="EMBL" id="CP000473">
    <property type="protein sequence ID" value="ABJ86140.1"/>
    <property type="molecule type" value="Genomic_DNA"/>
</dbReference>
<evidence type="ECO:0000259" key="1">
    <source>
        <dbReference type="Pfam" id="PF03551"/>
    </source>
</evidence>
<dbReference type="HOGENOM" id="CLU_063440_12_0_0"/>
<reference evidence="2" key="1">
    <citation type="submission" date="2006-10" db="EMBL/GenBank/DDBJ databases">
        <title>Complete sequence of Solibacter usitatus Ellin6076.</title>
        <authorList>
            <consortium name="US DOE Joint Genome Institute"/>
            <person name="Copeland A."/>
            <person name="Lucas S."/>
            <person name="Lapidus A."/>
            <person name="Barry K."/>
            <person name="Detter J.C."/>
            <person name="Glavina del Rio T."/>
            <person name="Hammon N."/>
            <person name="Israni S."/>
            <person name="Dalin E."/>
            <person name="Tice H."/>
            <person name="Pitluck S."/>
            <person name="Thompson L.S."/>
            <person name="Brettin T."/>
            <person name="Bruce D."/>
            <person name="Han C."/>
            <person name="Tapia R."/>
            <person name="Gilna P."/>
            <person name="Schmutz J."/>
            <person name="Larimer F."/>
            <person name="Land M."/>
            <person name="Hauser L."/>
            <person name="Kyrpides N."/>
            <person name="Mikhailova N."/>
            <person name="Janssen P.H."/>
            <person name="Kuske C.R."/>
            <person name="Richardson P."/>
        </authorList>
    </citation>
    <scope>NUCLEOTIDE SEQUENCE</scope>
    <source>
        <strain evidence="2">Ellin6076</strain>
    </source>
</reference>
<dbReference type="InterPro" id="IPR036390">
    <property type="entry name" value="WH_DNA-bd_sf"/>
</dbReference>
<sequence precursor="true">MALTPSLGEFEQVVLLAILRLGDDAYGVTIRSEIAECTGRDPAPGALYTTFDRLQQKGLVTSKLGDPTPQRGGRAKRFFNVTATGIQAVAQAQRSYQRLLKGISLPGVANA</sequence>
<dbReference type="STRING" id="234267.Acid_5187"/>
<accession>Q01W25</accession>
<dbReference type="InterPro" id="IPR036388">
    <property type="entry name" value="WH-like_DNA-bd_sf"/>
</dbReference>
<dbReference type="KEGG" id="sus:Acid_5187"/>
<dbReference type="AlphaFoldDB" id="Q01W25"/>
<gene>
    <name evidence="2" type="ordered locus">Acid_5187</name>
</gene>
<organism evidence="2">
    <name type="scientific">Solibacter usitatus (strain Ellin6076)</name>
    <dbReference type="NCBI Taxonomy" id="234267"/>
    <lineage>
        <taxon>Bacteria</taxon>
        <taxon>Pseudomonadati</taxon>
        <taxon>Acidobacteriota</taxon>
        <taxon>Terriglobia</taxon>
        <taxon>Bryobacterales</taxon>
        <taxon>Solibacteraceae</taxon>
        <taxon>Candidatus Solibacter</taxon>
    </lineage>
</organism>
<proteinExistence type="predicted"/>
<dbReference type="OrthoDB" id="120743at2"/>
<evidence type="ECO:0000313" key="2">
    <source>
        <dbReference type="EMBL" id="ABJ86140.1"/>
    </source>
</evidence>
<dbReference type="Pfam" id="PF03551">
    <property type="entry name" value="PadR"/>
    <property type="match status" value="1"/>
</dbReference>
<feature type="domain" description="Transcription regulator PadR N-terminal" evidence="1">
    <location>
        <begin position="15"/>
        <end position="90"/>
    </location>
</feature>
<dbReference type="InParanoid" id="Q01W25"/>
<protein>
    <submittedName>
        <fullName evidence="2">Transcriptional regulator, PadR family</fullName>
    </submittedName>
</protein>